<dbReference type="InterPro" id="IPR005312">
    <property type="entry name" value="DUF1759"/>
</dbReference>
<reference evidence="6 7" key="1">
    <citation type="journal article" date="2021" name="Sci. Rep.">
        <title>Chromosome anchoring in Senegalese sole (Solea senegalensis) reveals sex-associated markers and genome rearrangements in flatfish.</title>
        <authorList>
            <person name="Guerrero-Cozar I."/>
            <person name="Gomez-Garrido J."/>
            <person name="Berbel C."/>
            <person name="Martinez-Blanch J.F."/>
            <person name="Alioto T."/>
            <person name="Claros M.G."/>
            <person name="Gagnaire P.A."/>
            <person name="Manchado M."/>
        </authorList>
    </citation>
    <scope>NUCLEOTIDE SEQUENCE [LARGE SCALE GENOMIC DNA]</scope>
    <source>
        <strain evidence="6">Sse05_10M</strain>
    </source>
</reference>
<evidence type="ECO:0000256" key="2">
    <source>
        <dbReference type="SAM" id="Coils"/>
    </source>
</evidence>
<feature type="region of interest" description="Disordered" evidence="3">
    <location>
        <begin position="1"/>
        <end position="21"/>
    </location>
</feature>
<dbReference type="Pfam" id="PF18701">
    <property type="entry name" value="DUF5641"/>
    <property type="match status" value="1"/>
</dbReference>
<sequence length="1388" mass="158850">MDICKASEEEELRRSGRQKNPTEKMLAFQREEAHKKEKRLTHFYELWKTQARKTREQLKSNIPENEIAALIDTLEEGMSDVIRIYMEIRDHLTPSSETRRRIDACEAVTRDIVRIAYERITGIDGEFDSEAVKQRLCELLNRDYARSIYGSTASPSSRHSSQNSVSSIVTAKRADAAADLAAKEAEYEGLLEEERQKEKIQLLEEKQRKELETQKRELERLKAEKDIRAARARLITYNKEVMQEASVLSTDHSIGEQRYMSLQQPVSSAPIQQPAYVTTTSSPPQTDVTYLAQVVQDSITLNRLPMPEPSLFTGDPIQFIEWKASFISLIDKRNISSADKLHYLRKYVGGPARKTLDGIFYRSDDNAYKDAWNRLNGRYGQPFIIQRAFREKLAKWPRIQPKDAEGLRTFADFLHSCQEAIPHVKGLDILNDCEENQKLIQKLPDWAASQWNRKVTQSLKDRQEFPNFQDFVGFMLMEAEIACNPITSFQALHSSQPSVDKHYLKERKSKSSVFHTQTVTEAETPEQLKTDLKPPCMFCQDCKHRLHCCPGFKRKSLDERRKYVKEKRLCFGCLKPGHNAKDCRHRHSCDSCKGRHPTLLHDDGYTKTKTIPVPNQISGDEAATTLSLSVETEEPSANTSMIVPVWVSSISNPDEAIQLAKEAQELCSMGGLRLHKFVCNNRSVLDSIPPTEHATEVKAPNLAFNDSTLERALGIHWHIESDTFRFRVCLKDQPATRRGILSTVASLYDPLGFVAPFLLTGKKVLQEMCRHGTSWDDPLPSELQPVWERWKNDLANLEEITIPRCYVPVGFGKVMKKELHHFSDASTYGYGQCSYLRYVNEDEGVHCALVMGKSRVAPIKVTTIPRLELTAAVVSVAASNTLKEELGLADIDEYFWTDSKVVLGYINNEARRFHTFVSNRVQKIHLSTAPQQWRYVSTNNNPADLASRGSNASEILTSRWLSGPHFLWEKEIPPAVDVVTEVQIGDPEVKRIQTLHTWTSEQVSLSDRLSRFSTWSRATQAIARLIRRARGDKSTDHSTVQEREDAWCIIIKDLQTQVYPEEIKLLKRVDPSPPFTYCGMDCFSPFLTKHGRKVQKRYGLLFTCLCCRAIHIEMLDDMSTDAFINGLRCFIAIRGAVRQLKSDQGSNFIGAKNELNEALKQVDTNRLTTFLADRQCDFSMNAPHSSHVGGVWERQIRTVKNVLRSTLSLSPGRLDDSSLRTFFYEAMAIVNSRPLTVDNLSDPKSPEPLTPNHLLTMKSITALPPPGRFIREDMYARKRWRHVQYLSEQFWSRWRKEYLFNIATRQRWHTPRRNLKVGDIVMEKADDLPRNEWKLAKVIETVTDTDGLVRKVKIRVGDQKMGKEGHRSGKPSIVERPVQKLILLLETV</sequence>
<evidence type="ECO:0000259" key="5">
    <source>
        <dbReference type="PROSITE" id="PS50994"/>
    </source>
</evidence>
<dbReference type="EMBL" id="JAGKHQ010001884">
    <property type="protein sequence ID" value="KAG7453482.1"/>
    <property type="molecule type" value="Genomic_DNA"/>
</dbReference>
<dbReference type="InterPro" id="IPR001878">
    <property type="entry name" value="Znf_CCHC"/>
</dbReference>
<feature type="domain" description="CCHC-type" evidence="4">
    <location>
        <begin position="570"/>
        <end position="584"/>
    </location>
</feature>
<dbReference type="PROSITE" id="PS50994">
    <property type="entry name" value="INTEGRASE"/>
    <property type="match status" value="1"/>
</dbReference>
<comment type="caution">
    <text evidence="6">The sequence shown here is derived from an EMBL/GenBank/DDBJ whole genome shotgun (WGS) entry which is preliminary data.</text>
</comment>
<evidence type="ECO:0000256" key="3">
    <source>
        <dbReference type="SAM" id="MobiDB-lite"/>
    </source>
</evidence>
<name>A0AAV6PBC1_SOLSE</name>
<dbReference type="PANTHER" id="PTHR47331:SF5">
    <property type="entry name" value="RIBONUCLEASE H"/>
    <property type="match status" value="1"/>
</dbReference>
<feature type="compositionally biased region" description="Basic and acidic residues" evidence="3">
    <location>
        <begin position="1"/>
        <end position="14"/>
    </location>
</feature>
<evidence type="ECO:0000313" key="7">
    <source>
        <dbReference type="Proteomes" id="UP000693946"/>
    </source>
</evidence>
<dbReference type="GO" id="GO:0008270">
    <property type="term" value="F:zinc ion binding"/>
    <property type="evidence" value="ECO:0007669"/>
    <property type="project" value="UniProtKB-KW"/>
</dbReference>
<protein>
    <recommendedName>
        <fullName evidence="8">CCHC-type domain-containing protein</fullName>
    </recommendedName>
</protein>
<dbReference type="PANTHER" id="PTHR47331">
    <property type="entry name" value="PHD-TYPE DOMAIN-CONTAINING PROTEIN"/>
    <property type="match status" value="1"/>
</dbReference>
<feature type="coiled-coil region" evidence="2">
    <location>
        <begin position="173"/>
        <end position="240"/>
    </location>
</feature>
<organism evidence="6 7">
    <name type="scientific">Solea senegalensis</name>
    <name type="common">Senegalese sole</name>
    <dbReference type="NCBI Taxonomy" id="28829"/>
    <lineage>
        <taxon>Eukaryota</taxon>
        <taxon>Metazoa</taxon>
        <taxon>Chordata</taxon>
        <taxon>Craniata</taxon>
        <taxon>Vertebrata</taxon>
        <taxon>Euteleostomi</taxon>
        <taxon>Actinopterygii</taxon>
        <taxon>Neopterygii</taxon>
        <taxon>Teleostei</taxon>
        <taxon>Neoteleostei</taxon>
        <taxon>Acanthomorphata</taxon>
        <taxon>Carangaria</taxon>
        <taxon>Pleuronectiformes</taxon>
        <taxon>Pleuronectoidei</taxon>
        <taxon>Soleidae</taxon>
        <taxon>Solea</taxon>
    </lineage>
</organism>
<dbReference type="InterPro" id="IPR008042">
    <property type="entry name" value="Retrotrans_Pao"/>
</dbReference>
<accession>A0AAV6PBC1</accession>
<keyword evidence="2" id="KW-0175">Coiled coil</keyword>
<feature type="domain" description="Integrase catalytic" evidence="5">
    <location>
        <begin position="1069"/>
        <end position="1259"/>
    </location>
</feature>
<gene>
    <name evidence="6" type="ORF">JOB18_018614</name>
</gene>
<keyword evidence="1" id="KW-0862">Zinc</keyword>
<dbReference type="Pfam" id="PF05380">
    <property type="entry name" value="Peptidase_A17"/>
    <property type="match status" value="1"/>
</dbReference>
<dbReference type="GO" id="GO:0015074">
    <property type="term" value="P:DNA integration"/>
    <property type="evidence" value="ECO:0007669"/>
    <property type="project" value="InterPro"/>
</dbReference>
<dbReference type="GO" id="GO:0003676">
    <property type="term" value="F:nucleic acid binding"/>
    <property type="evidence" value="ECO:0007669"/>
    <property type="project" value="InterPro"/>
</dbReference>
<keyword evidence="1" id="KW-0479">Metal-binding</keyword>
<evidence type="ECO:0008006" key="8">
    <source>
        <dbReference type="Google" id="ProtNLM"/>
    </source>
</evidence>
<evidence type="ECO:0000259" key="4">
    <source>
        <dbReference type="PROSITE" id="PS50158"/>
    </source>
</evidence>
<dbReference type="Pfam" id="PF03564">
    <property type="entry name" value="DUF1759"/>
    <property type="match status" value="1"/>
</dbReference>
<keyword evidence="7" id="KW-1185">Reference proteome</keyword>
<dbReference type="InterPro" id="IPR001584">
    <property type="entry name" value="Integrase_cat-core"/>
</dbReference>
<evidence type="ECO:0000256" key="1">
    <source>
        <dbReference type="PROSITE-ProRule" id="PRU00047"/>
    </source>
</evidence>
<evidence type="ECO:0000313" key="6">
    <source>
        <dbReference type="EMBL" id="KAG7453482.1"/>
    </source>
</evidence>
<dbReference type="PROSITE" id="PS50158">
    <property type="entry name" value="ZF_CCHC"/>
    <property type="match status" value="1"/>
</dbReference>
<dbReference type="Proteomes" id="UP000693946">
    <property type="component" value="Unassembled WGS sequence"/>
</dbReference>
<dbReference type="InterPro" id="IPR040676">
    <property type="entry name" value="DUF5641"/>
</dbReference>
<keyword evidence="1" id="KW-0863">Zinc-finger</keyword>
<proteinExistence type="predicted"/>